<dbReference type="InterPro" id="IPR012902">
    <property type="entry name" value="N_methyl_site"/>
</dbReference>
<evidence type="ECO:0000256" key="1">
    <source>
        <dbReference type="SAM" id="Phobius"/>
    </source>
</evidence>
<keyword evidence="1" id="KW-0812">Transmembrane</keyword>
<dbReference type="AlphaFoldDB" id="A0A3E3E5V6"/>
<proteinExistence type="predicted"/>
<dbReference type="RefSeq" id="WP_117582634.1">
    <property type="nucleotide sequence ID" value="NZ_QUSL01000058.1"/>
</dbReference>
<evidence type="ECO:0000313" key="3">
    <source>
        <dbReference type="Proteomes" id="UP000261032"/>
    </source>
</evidence>
<name>A0A3E3E5V6_9FIRM</name>
<reference evidence="2 3" key="1">
    <citation type="submission" date="2018-08" db="EMBL/GenBank/DDBJ databases">
        <title>A genome reference for cultivated species of the human gut microbiota.</title>
        <authorList>
            <person name="Zou Y."/>
            <person name="Xue W."/>
            <person name="Luo G."/>
        </authorList>
    </citation>
    <scope>NUCLEOTIDE SEQUENCE [LARGE SCALE GENOMIC DNA]</scope>
    <source>
        <strain evidence="2 3">OM06-4</strain>
    </source>
</reference>
<evidence type="ECO:0000313" key="2">
    <source>
        <dbReference type="EMBL" id="RGD77242.1"/>
    </source>
</evidence>
<feature type="transmembrane region" description="Helical" evidence="1">
    <location>
        <begin position="7"/>
        <end position="30"/>
    </location>
</feature>
<keyword evidence="1" id="KW-1133">Transmembrane helix</keyword>
<dbReference type="PROSITE" id="PS00409">
    <property type="entry name" value="PROKAR_NTER_METHYL"/>
    <property type="match status" value="1"/>
</dbReference>
<comment type="caution">
    <text evidence="2">The sequence shown here is derived from an EMBL/GenBank/DDBJ whole genome shotgun (WGS) entry which is preliminary data.</text>
</comment>
<dbReference type="SUPFAM" id="SSF54523">
    <property type="entry name" value="Pili subunits"/>
    <property type="match status" value="1"/>
</dbReference>
<dbReference type="NCBIfam" id="TIGR02532">
    <property type="entry name" value="IV_pilin_GFxxxE"/>
    <property type="match status" value="1"/>
</dbReference>
<sequence length="285" mass="31850">MKGKRGFSLIEIVVVLMIFAILAALAWPALTNYYRDSNEEIYLAEGDKVLTAAQVEAKKLCSEVNGATKLDDIALKDSDGKILKRTALKGELVSIYPNDTRDDVGFFCYKVEDGSCYVIYENGKLCISKDEVYYMDNIADRVRRGFLILFGDMWEEYFSKSGKVVMDSNGPNFGIKYEAKLKEMGIDISLCSFRIYVNDHGKNGDGSDATFTLTVSSKRITNEMAETKEEFQITRYIFTGGIKEGNYSKYTGTAKAVLKSENDTSGIRHTYAVIEANANSLKPVK</sequence>
<dbReference type="Proteomes" id="UP000261032">
    <property type="component" value="Unassembled WGS sequence"/>
</dbReference>
<dbReference type="Pfam" id="PF07963">
    <property type="entry name" value="N_methyl"/>
    <property type="match status" value="1"/>
</dbReference>
<keyword evidence="1" id="KW-0472">Membrane</keyword>
<accession>A0A3E3E5V6</accession>
<dbReference type="Gene3D" id="3.30.700.10">
    <property type="entry name" value="Glycoprotein, Type 4 Pilin"/>
    <property type="match status" value="1"/>
</dbReference>
<gene>
    <name evidence="2" type="ORF">DXB93_18040</name>
</gene>
<dbReference type="InterPro" id="IPR045584">
    <property type="entry name" value="Pilin-like"/>
</dbReference>
<organism evidence="2 3">
    <name type="scientific">Thomasclavelia ramosa</name>
    <dbReference type="NCBI Taxonomy" id="1547"/>
    <lineage>
        <taxon>Bacteria</taxon>
        <taxon>Bacillati</taxon>
        <taxon>Bacillota</taxon>
        <taxon>Erysipelotrichia</taxon>
        <taxon>Erysipelotrichales</taxon>
        <taxon>Coprobacillaceae</taxon>
        <taxon>Thomasclavelia</taxon>
    </lineage>
</organism>
<dbReference type="EMBL" id="QUSL01000058">
    <property type="protein sequence ID" value="RGD77242.1"/>
    <property type="molecule type" value="Genomic_DNA"/>
</dbReference>
<protein>
    <submittedName>
        <fullName evidence="2">Type II secretion system protein</fullName>
    </submittedName>
</protein>